<dbReference type="FunFam" id="1.10.10.60:FF:000141">
    <property type="entry name" value="TetR family transcriptional regulator"/>
    <property type="match status" value="1"/>
</dbReference>
<evidence type="ECO:0000313" key="6">
    <source>
        <dbReference type="EMBL" id="SHM72607.1"/>
    </source>
</evidence>
<dbReference type="Pfam" id="PF00440">
    <property type="entry name" value="TetR_N"/>
    <property type="match status" value="1"/>
</dbReference>
<dbReference type="OrthoDB" id="9785164at2"/>
<evidence type="ECO:0000259" key="5">
    <source>
        <dbReference type="PROSITE" id="PS50977"/>
    </source>
</evidence>
<keyword evidence="2 4" id="KW-0238">DNA-binding</keyword>
<keyword evidence="1" id="KW-0805">Transcription regulation</keyword>
<dbReference type="RefSeq" id="WP_073257644.1">
    <property type="nucleotide sequence ID" value="NZ_FRCR01000010.1"/>
</dbReference>
<feature type="domain" description="HTH tetR-type" evidence="5">
    <location>
        <begin position="16"/>
        <end position="76"/>
    </location>
</feature>
<evidence type="ECO:0000256" key="4">
    <source>
        <dbReference type="PROSITE-ProRule" id="PRU00335"/>
    </source>
</evidence>
<evidence type="ECO:0000256" key="1">
    <source>
        <dbReference type="ARBA" id="ARBA00023015"/>
    </source>
</evidence>
<dbReference type="AlphaFoldDB" id="A0A1M7L5I8"/>
<protein>
    <submittedName>
        <fullName evidence="6">Transcriptional regulator, TetR family</fullName>
    </submittedName>
</protein>
<dbReference type="InterPro" id="IPR009057">
    <property type="entry name" value="Homeodomain-like_sf"/>
</dbReference>
<accession>A0A1M7L5I8</accession>
<dbReference type="EMBL" id="FRCR01000010">
    <property type="protein sequence ID" value="SHM72607.1"/>
    <property type="molecule type" value="Genomic_DNA"/>
</dbReference>
<dbReference type="Gene3D" id="1.10.357.10">
    <property type="entry name" value="Tetracycline Repressor, domain 2"/>
    <property type="match status" value="1"/>
</dbReference>
<dbReference type="Pfam" id="PF17932">
    <property type="entry name" value="TetR_C_24"/>
    <property type="match status" value="1"/>
</dbReference>
<dbReference type="PROSITE" id="PS50977">
    <property type="entry name" value="HTH_TETR_2"/>
    <property type="match status" value="1"/>
</dbReference>
<evidence type="ECO:0000313" key="7">
    <source>
        <dbReference type="Proteomes" id="UP000184375"/>
    </source>
</evidence>
<evidence type="ECO:0000256" key="3">
    <source>
        <dbReference type="ARBA" id="ARBA00023163"/>
    </source>
</evidence>
<reference evidence="7" key="1">
    <citation type="submission" date="2016-11" db="EMBL/GenBank/DDBJ databases">
        <authorList>
            <person name="Varghese N."/>
            <person name="Submissions S."/>
        </authorList>
    </citation>
    <scope>NUCLEOTIDE SEQUENCE [LARGE SCALE GENOMIC DNA]</scope>
    <source>
        <strain evidence="7">DSM 18802</strain>
    </source>
</reference>
<sequence length="203" mass="23099">MEEISIKYDSAFKKKKGRYEEIIIAAGKIFSSKGFHRARVEEIAKEAGIGKGTVYEYFKSKRHLFVEVIKYFTTKFLKEFKEAACSGKDYREKLENALGLLIDILHESSGFFELLVRDRWEMDERLYQWMVKVRGEASKVIEDILAEGIKAGKIKDINPRIPAMILIESSRLALFSGDLGNEGMSPGGLKRAIIDVVLNGILR</sequence>
<dbReference type="STRING" id="447595.SAMN05660826_01787"/>
<name>A0A1M7L5I8_9FIRM</name>
<gene>
    <name evidence="6" type="ORF">SAMN05660826_01787</name>
</gene>
<keyword evidence="3" id="KW-0804">Transcription</keyword>
<dbReference type="InterPro" id="IPR001647">
    <property type="entry name" value="HTH_TetR"/>
</dbReference>
<dbReference type="InterPro" id="IPR041490">
    <property type="entry name" value="KstR2_TetR_C"/>
</dbReference>
<dbReference type="PANTHER" id="PTHR43479">
    <property type="entry name" value="ACREF/ENVCD OPERON REPRESSOR-RELATED"/>
    <property type="match status" value="1"/>
</dbReference>
<dbReference type="InterPro" id="IPR050624">
    <property type="entry name" value="HTH-type_Tx_Regulator"/>
</dbReference>
<dbReference type="SUPFAM" id="SSF46689">
    <property type="entry name" value="Homeodomain-like"/>
    <property type="match status" value="1"/>
</dbReference>
<dbReference type="GO" id="GO:0045892">
    <property type="term" value="P:negative regulation of DNA-templated transcription"/>
    <property type="evidence" value="ECO:0007669"/>
    <property type="project" value="UniProtKB-ARBA"/>
</dbReference>
<dbReference type="PANTHER" id="PTHR43479:SF11">
    <property type="entry name" value="ACREF_ENVCD OPERON REPRESSOR-RELATED"/>
    <property type="match status" value="1"/>
</dbReference>
<dbReference type="GO" id="GO:0003677">
    <property type="term" value="F:DNA binding"/>
    <property type="evidence" value="ECO:0007669"/>
    <property type="project" value="UniProtKB-UniRule"/>
</dbReference>
<evidence type="ECO:0000256" key="2">
    <source>
        <dbReference type="ARBA" id="ARBA00023125"/>
    </source>
</evidence>
<keyword evidence="7" id="KW-1185">Reference proteome</keyword>
<proteinExistence type="predicted"/>
<organism evidence="6 7">
    <name type="scientific">Caldanaerovirga acetigignens</name>
    <dbReference type="NCBI Taxonomy" id="447595"/>
    <lineage>
        <taxon>Bacteria</taxon>
        <taxon>Bacillati</taxon>
        <taxon>Bacillota</taxon>
        <taxon>Clostridia</taxon>
        <taxon>Thermosediminibacterales</taxon>
        <taxon>Thermosediminibacteraceae</taxon>
        <taxon>Caldanaerovirga</taxon>
    </lineage>
</organism>
<dbReference type="Proteomes" id="UP000184375">
    <property type="component" value="Unassembled WGS sequence"/>
</dbReference>
<dbReference type="Gene3D" id="1.10.10.60">
    <property type="entry name" value="Homeodomain-like"/>
    <property type="match status" value="1"/>
</dbReference>
<dbReference type="InterPro" id="IPR036271">
    <property type="entry name" value="Tet_transcr_reg_TetR-rel_C_sf"/>
</dbReference>
<dbReference type="PRINTS" id="PR00455">
    <property type="entry name" value="HTHTETR"/>
</dbReference>
<dbReference type="SUPFAM" id="SSF48498">
    <property type="entry name" value="Tetracyclin repressor-like, C-terminal domain"/>
    <property type="match status" value="1"/>
</dbReference>
<feature type="DNA-binding region" description="H-T-H motif" evidence="4">
    <location>
        <begin position="39"/>
        <end position="58"/>
    </location>
</feature>